<feature type="compositionally biased region" description="Polar residues" evidence="1">
    <location>
        <begin position="1"/>
        <end position="26"/>
    </location>
</feature>
<organism evidence="2 3">
    <name type="scientific">Glarea lozoyensis (strain ATCC 20868 / MF5171)</name>
    <dbReference type="NCBI Taxonomy" id="1116229"/>
    <lineage>
        <taxon>Eukaryota</taxon>
        <taxon>Fungi</taxon>
        <taxon>Dikarya</taxon>
        <taxon>Ascomycota</taxon>
        <taxon>Pezizomycotina</taxon>
        <taxon>Leotiomycetes</taxon>
        <taxon>Helotiales</taxon>
        <taxon>Helotiaceae</taxon>
        <taxon>Glarea</taxon>
    </lineage>
</organism>
<evidence type="ECO:0000313" key="3">
    <source>
        <dbReference type="Proteomes" id="UP000016922"/>
    </source>
</evidence>
<gene>
    <name evidence="2" type="ORF">GLAREA_06991</name>
</gene>
<sequence>MLINENFMSSSLDGEKQTPGTPTNNAEELHDPSSISEIENWQVDVQNEETGNPRDPRRLAGTDSSGSHGPFFRTYITSPVIQIDLEIRENINSIMTRFQRLCEILTDNYDFLKDNREGRRKDNEGESLRLRVYVVAKNRNGNDISKDLMVQPTVRFMATAWALEKRLNDLLPDYTQWNTLARPLSKTANLNESYYANLSTIFRCDELSIVFQTNVE</sequence>
<dbReference type="GeneID" id="19466044"/>
<dbReference type="EMBL" id="KE145357">
    <property type="protein sequence ID" value="EPE33978.1"/>
    <property type="molecule type" value="Genomic_DNA"/>
</dbReference>
<reference evidence="2 3" key="1">
    <citation type="journal article" date="2013" name="BMC Genomics">
        <title>Genomics-driven discovery of the pneumocandin biosynthetic gene cluster in the fungus Glarea lozoyensis.</title>
        <authorList>
            <person name="Chen L."/>
            <person name="Yue Q."/>
            <person name="Zhang X."/>
            <person name="Xiang M."/>
            <person name="Wang C."/>
            <person name="Li S."/>
            <person name="Che Y."/>
            <person name="Ortiz-Lopez F.J."/>
            <person name="Bills G.F."/>
            <person name="Liu X."/>
            <person name="An Z."/>
        </authorList>
    </citation>
    <scope>NUCLEOTIDE SEQUENCE [LARGE SCALE GENOMIC DNA]</scope>
    <source>
        <strain evidence="3">ATCC 20868 / MF5171</strain>
    </source>
</reference>
<dbReference type="Proteomes" id="UP000016922">
    <property type="component" value="Unassembled WGS sequence"/>
</dbReference>
<proteinExistence type="predicted"/>
<protein>
    <submittedName>
        <fullName evidence="2">Uncharacterized protein</fullName>
    </submittedName>
</protein>
<dbReference type="HOGENOM" id="CLU_1277721_0_0_1"/>
<dbReference type="AlphaFoldDB" id="S3E6H2"/>
<evidence type="ECO:0000313" key="2">
    <source>
        <dbReference type="EMBL" id="EPE33978.1"/>
    </source>
</evidence>
<evidence type="ECO:0000256" key="1">
    <source>
        <dbReference type="SAM" id="MobiDB-lite"/>
    </source>
</evidence>
<dbReference type="KEGG" id="glz:GLAREA_06991"/>
<dbReference type="RefSeq" id="XP_008079130.1">
    <property type="nucleotide sequence ID" value="XM_008080939.1"/>
</dbReference>
<feature type="region of interest" description="Disordered" evidence="1">
    <location>
        <begin position="1"/>
        <end position="30"/>
    </location>
</feature>
<accession>S3E6H2</accession>
<name>S3E6H2_GLAL2</name>
<keyword evidence="3" id="KW-1185">Reference proteome</keyword>